<dbReference type="GO" id="GO:0048010">
    <property type="term" value="P:vascular endothelial growth factor receptor signaling pathway"/>
    <property type="evidence" value="ECO:0007669"/>
    <property type="project" value="TreeGrafter"/>
</dbReference>
<evidence type="ECO:0000259" key="5">
    <source>
        <dbReference type="PROSITE" id="PS50278"/>
    </source>
</evidence>
<reference evidence="6 7" key="1">
    <citation type="submission" date="2020-02" db="EMBL/GenBank/DDBJ databases">
        <title>A chromosome-scale genome assembly of the black bullhead catfish (Ameiurus melas).</title>
        <authorList>
            <person name="Wen M."/>
            <person name="Zham M."/>
            <person name="Cabau C."/>
            <person name="Klopp C."/>
            <person name="Donnadieu C."/>
            <person name="Roques C."/>
            <person name="Bouchez O."/>
            <person name="Lampietro C."/>
            <person name="Jouanno E."/>
            <person name="Herpin A."/>
            <person name="Louis A."/>
            <person name="Berthelot C."/>
            <person name="Parey E."/>
            <person name="Roest-Crollius H."/>
            <person name="Braasch I."/>
            <person name="Postlethwait J."/>
            <person name="Robinson-Rechavi M."/>
            <person name="Echchiki A."/>
            <person name="Begum T."/>
            <person name="Montfort J."/>
            <person name="Schartl M."/>
            <person name="Bobe J."/>
            <person name="Guiguen Y."/>
        </authorList>
    </citation>
    <scope>NUCLEOTIDE SEQUENCE [LARGE SCALE GENOMIC DNA]</scope>
    <source>
        <strain evidence="6">M_S1</strain>
        <tissue evidence="6">Blood</tissue>
    </source>
</reference>
<dbReference type="GO" id="GO:0045766">
    <property type="term" value="P:positive regulation of angiogenesis"/>
    <property type="evidence" value="ECO:0007669"/>
    <property type="project" value="TreeGrafter"/>
</dbReference>
<dbReference type="Gene3D" id="2.10.90.10">
    <property type="entry name" value="Cystine-knot cytokines"/>
    <property type="match status" value="1"/>
</dbReference>
<evidence type="ECO:0000256" key="4">
    <source>
        <dbReference type="SAM" id="Phobius"/>
    </source>
</evidence>
<dbReference type="SMART" id="SM00141">
    <property type="entry name" value="PDGF"/>
    <property type="match status" value="1"/>
</dbReference>
<feature type="domain" description="Platelet-derived growth factor (PDGF) family profile" evidence="5">
    <location>
        <begin position="58"/>
        <end position="155"/>
    </location>
</feature>
<gene>
    <name evidence="6" type="ORF">AMELA_G00206460</name>
</gene>
<feature type="transmembrane region" description="Helical" evidence="4">
    <location>
        <begin position="14"/>
        <end position="38"/>
    </location>
</feature>
<dbReference type="GO" id="GO:0005172">
    <property type="term" value="F:vascular endothelial growth factor receptor binding"/>
    <property type="evidence" value="ECO:0007669"/>
    <property type="project" value="TreeGrafter"/>
</dbReference>
<dbReference type="Pfam" id="PF00341">
    <property type="entry name" value="PDGF"/>
    <property type="match status" value="1"/>
</dbReference>
<organism evidence="6 7">
    <name type="scientific">Ameiurus melas</name>
    <name type="common">Black bullhead</name>
    <name type="synonym">Silurus melas</name>
    <dbReference type="NCBI Taxonomy" id="219545"/>
    <lineage>
        <taxon>Eukaryota</taxon>
        <taxon>Metazoa</taxon>
        <taxon>Chordata</taxon>
        <taxon>Craniata</taxon>
        <taxon>Vertebrata</taxon>
        <taxon>Euteleostomi</taxon>
        <taxon>Actinopterygii</taxon>
        <taxon>Neopterygii</taxon>
        <taxon>Teleostei</taxon>
        <taxon>Ostariophysi</taxon>
        <taxon>Siluriformes</taxon>
        <taxon>Ictaluridae</taxon>
        <taxon>Ameiurus</taxon>
    </lineage>
</organism>
<dbReference type="InterPro" id="IPR029034">
    <property type="entry name" value="Cystine-knot_cytokine"/>
</dbReference>
<dbReference type="GO" id="GO:0001938">
    <property type="term" value="P:positive regulation of endothelial cell proliferation"/>
    <property type="evidence" value="ECO:0007669"/>
    <property type="project" value="TreeGrafter"/>
</dbReference>
<keyword evidence="7" id="KW-1185">Reference proteome</keyword>
<dbReference type="GO" id="GO:0008083">
    <property type="term" value="F:growth factor activity"/>
    <property type="evidence" value="ECO:0007669"/>
    <property type="project" value="UniProtKB-KW"/>
</dbReference>
<dbReference type="GO" id="GO:0060754">
    <property type="term" value="P:positive regulation of mast cell chemotaxis"/>
    <property type="evidence" value="ECO:0007669"/>
    <property type="project" value="TreeGrafter"/>
</dbReference>
<dbReference type="PANTHER" id="PTHR12025">
    <property type="entry name" value="VASCULAR ENDOTHELIAL GROWTH FACTOR"/>
    <property type="match status" value="1"/>
</dbReference>
<comment type="similarity">
    <text evidence="3">Belongs to the PDGF/VEGF growth factor family.</text>
</comment>
<sequence length="158" mass="18527">MSISRTYDLTQSEISFLLEVVIMSQVFLWLLLVVTLPLQTCRGDKSQGYNEDTREMSNKVKTLEELRKQSVCQPRESLISVYDEFPDETQYTIIPRCVPLQRCFGCCEDEEQMCMPKKNETVNLEVLRIYSNGTSERIKLLFLMHTRCRCRPQNNNNN</sequence>
<proteinExistence type="inferred from homology"/>
<evidence type="ECO:0000256" key="3">
    <source>
        <dbReference type="RuleBase" id="RU003818"/>
    </source>
</evidence>
<dbReference type="Proteomes" id="UP000593565">
    <property type="component" value="Unassembled WGS sequence"/>
</dbReference>
<dbReference type="InterPro" id="IPR000072">
    <property type="entry name" value="PDGF/VEGF_dom"/>
</dbReference>
<name>A0A7J6A349_AMEME</name>
<dbReference type="SUPFAM" id="SSF57501">
    <property type="entry name" value="Cystine-knot cytokines"/>
    <property type="match status" value="1"/>
</dbReference>
<dbReference type="GO" id="GO:0038084">
    <property type="term" value="P:vascular endothelial growth factor signaling pathway"/>
    <property type="evidence" value="ECO:0007669"/>
    <property type="project" value="TreeGrafter"/>
</dbReference>
<protein>
    <recommendedName>
        <fullName evidence="5">Platelet-derived growth factor (PDGF) family profile domain-containing protein</fullName>
    </recommendedName>
</protein>
<evidence type="ECO:0000256" key="1">
    <source>
        <dbReference type="ARBA" id="ARBA00023030"/>
    </source>
</evidence>
<dbReference type="GO" id="GO:0016020">
    <property type="term" value="C:membrane"/>
    <property type="evidence" value="ECO:0007669"/>
    <property type="project" value="InterPro"/>
</dbReference>
<keyword evidence="4" id="KW-0812">Transmembrane</keyword>
<keyword evidence="1 3" id="KW-0339">Growth factor</keyword>
<dbReference type="PANTHER" id="PTHR12025:SF15">
    <property type="entry name" value="VASCULAR ENDOTHELIAL GROWTH FACTOR C-LIKE ISOFORM X1"/>
    <property type="match status" value="1"/>
</dbReference>
<comment type="caution">
    <text evidence="6">The sequence shown here is derived from an EMBL/GenBank/DDBJ whole genome shotgun (WGS) entry which is preliminary data.</text>
</comment>
<dbReference type="GO" id="GO:0042056">
    <property type="term" value="F:chemoattractant activity"/>
    <property type="evidence" value="ECO:0007669"/>
    <property type="project" value="TreeGrafter"/>
</dbReference>
<dbReference type="GO" id="GO:0005615">
    <property type="term" value="C:extracellular space"/>
    <property type="evidence" value="ECO:0007669"/>
    <property type="project" value="TreeGrafter"/>
</dbReference>
<dbReference type="PROSITE" id="PS50278">
    <property type="entry name" value="PDGF_2"/>
    <property type="match status" value="1"/>
</dbReference>
<accession>A0A7J6A349</accession>
<dbReference type="AlphaFoldDB" id="A0A7J6A349"/>
<keyword evidence="4" id="KW-0472">Membrane</keyword>
<dbReference type="GO" id="GO:0050930">
    <property type="term" value="P:induction of positive chemotaxis"/>
    <property type="evidence" value="ECO:0007669"/>
    <property type="project" value="TreeGrafter"/>
</dbReference>
<evidence type="ECO:0000256" key="2">
    <source>
        <dbReference type="ARBA" id="ARBA00023157"/>
    </source>
</evidence>
<dbReference type="GO" id="GO:0002040">
    <property type="term" value="P:sprouting angiogenesis"/>
    <property type="evidence" value="ECO:0007669"/>
    <property type="project" value="TreeGrafter"/>
</dbReference>
<dbReference type="EMBL" id="JAAGNN010000018">
    <property type="protein sequence ID" value="KAF4077292.1"/>
    <property type="molecule type" value="Genomic_DNA"/>
</dbReference>
<dbReference type="InterPro" id="IPR050507">
    <property type="entry name" value="PDGF/VEGF_growth_factor"/>
</dbReference>
<evidence type="ECO:0000313" key="7">
    <source>
        <dbReference type="Proteomes" id="UP000593565"/>
    </source>
</evidence>
<evidence type="ECO:0000313" key="6">
    <source>
        <dbReference type="EMBL" id="KAF4077292.1"/>
    </source>
</evidence>
<dbReference type="GO" id="GO:0001666">
    <property type="term" value="P:response to hypoxia"/>
    <property type="evidence" value="ECO:0007669"/>
    <property type="project" value="TreeGrafter"/>
</dbReference>
<keyword evidence="4" id="KW-1133">Transmembrane helix</keyword>
<keyword evidence="2" id="KW-1015">Disulfide bond</keyword>